<evidence type="ECO:0000313" key="2">
    <source>
        <dbReference type="Proteomes" id="UP000049855"/>
    </source>
</evidence>
<keyword evidence="2" id="KW-1185">Reference proteome</keyword>
<dbReference type="AlphaFoldDB" id="A0A0U1L2L8"/>
<sequence>MRGYFDKNRICSIFHLQNTLKAIKLGHELGHAAAVRCPIKSII</sequence>
<evidence type="ECO:0000313" key="1">
    <source>
        <dbReference type="EMBL" id="CQR73931.1"/>
    </source>
</evidence>
<dbReference type="EMBL" id="CTRP01000014">
    <property type="protein sequence ID" value="CQR73931.1"/>
    <property type="molecule type" value="Genomic_DNA"/>
</dbReference>
<reference evidence="2" key="1">
    <citation type="submission" date="2015-03" db="EMBL/GenBank/DDBJ databases">
        <authorList>
            <person name="Nijsse Bart"/>
        </authorList>
    </citation>
    <scope>NUCLEOTIDE SEQUENCE [LARGE SCALE GENOMIC DNA]</scope>
</reference>
<dbReference type="Proteomes" id="UP000049855">
    <property type="component" value="Unassembled WGS sequence"/>
</dbReference>
<protein>
    <submittedName>
        <fullName evidence="1">Uncharacterized protein</fullName>
    </submittedName>
</protein>
<name>A0A0U1L2L8_9FIRM</name>
<gene>
    <name evidence="1" type="ORF">SpAn4DRAFT_0393</name>
</gene>
<accession>A0A0U1L2L8</accession>
<proteinExistence type="predicted"/>
<organism evidence="1 2">
    <name type="scientific">Sporomusa ovata</name>
    <dbReference type="NCBI Taxonomy" id="2378"/>
    <lineage>
        <taxon>Bacteria</taxon>
        <taxon>Bacillati</taxon>
        <taxon>Bacillota</taxon>
        <taxon>Negativicutes</taxon>
        <taxon>Selenomonadales</taxon>
        <taxon>Sporomusaceae</taxon>
        <taxon>Sporomusa</taxon>
    </lineage>
</organism>